<dbReference type="InterPro" id="IPR002539">
    <property type="entry name" value="MaoC-like_dom"/>
</dbReference>
<dbReference type="EMBL" id="CP011097">
    <property type="protein sequence ID" value="AJZ76148.1"/>
    <property type="molecule type" value="Genomic_DNA"/>
</dbReference>
<accession>A0A3G1B1Y9</accession>
<reference evidence="2 3" key="1">
    <citation type="journal article" date="2016" name="Sci. Rep.">
        <title>A novel ammonia-oxidizing archaeon from wastewater treatment plant: Its enrichment, physiological and genomic characteristics.</title>
        <authorList>
            <person name="Li Y."/>
            <person name="Ding K."/>
            <person name="Wen X."/>
            <person name="Zhang B."/>
            <person name="Shen B."/>
            <person name="Yang Y."/>
        </authorList>
    </citation>
    <scope>NUCLEOTIDE SEQUENCE [LARGE SCALE GENOMIC DNA]</scope>
    <source>
        <strain evidence="2 3">SAT1</strain>
    </source>
</reference>
<dbReference type="GeneID" id="24874290"/>
<dbReference type="GO" id="GO:0019171">
    <property type="term" value="F:(3R)-hydroxyacyl-[acyl-carrier-protein] dehydratase activity"/>
    <property type="evidence" value="ECO:0007669"/>
    <property type="project" value="TreeGrafter"/>
</dbReference>
<feature type="domain" description="MaoC-like" evidence="1">
    <location>
        <begin position="22"/>
        <end position="119"/>
    </location>
</feature>
<evidence type="ECO:0000313" key="3">
    <source>
        <dbReference type="Proteomes" id="UP000266745"/>
    </source>
</evidence>
<organism evidence="2 3">
    <name type="scientific">Candidatus Nitrosotenuis cloacae</name>
    <dbReference type="NCBI Taxonomy" id="1603555"/>
    <lineage>
        <taxon>Archaea</taxon>
        <taxon>Nitrososphaerota</taxon>
        <taxon>Candidatus Nitrosotenuis</taxon>
    </lineage>
</organism>
<proteinExistence type="predicted"/>
<dbReference type="Gene3D" id="3.10.129.10">
    <property type="entry name" value="Hotdog Thioesterase"/>
    <property type="match status" value="1"/>
</dbReference>
<protein>
    <submittedName>
        <fullName evidence="2">Enoyl-CoA hydratase</fullName>
    </submittedName>
</protein>
<dbReference type="GO" id="GO:0006633">
    <property type="term" value="P:fatty acid biosynthetic process"/>
    <property type="evidence" value="ECO:0007669"/>
    <property type="project" value="TreeGrafter"/>
</dbReference>
<dbReference type="Proteomes" id="UP000266745">
    <property type="component" value="Chromosome"/>
</dbReference>
<dbReference type="AlphaFoldDB" id="A0A3G1B1Y9"/>
<gene>
    <name evidence="2" type="ORF">SU86_006950</name>
</gene>
<dbReference type="CDD" id="cd03449">
    <property type="entry name" value="R_hydratase"/>
    <property type="match status" value="1"/>
</dbReference>
<dbReference type="PANTHER" id="PTHR43437">
    <property type="entry name" value="HYDROXYACYL-THIOESTER DEHYDRATASE TYPE 2, MITOCHONDRIAL-RELATED"/>
    <property type="match status" value="1"/>
</dbReference>
<name>A0A3G1B1Y9_9ARCH</name>
<keyword evidence="3" id="KW-1185">Reference proteome</keyword>
<dbReference type="Pfam" id="PF01575">
    <property type="entry name" value="MaoC_dehydratas"/>
    <property type="match status" value="1"/>
</dbReference>
<dbReference type="PANTHER" id="PTHR43437:SF3">
    <property type="entry name" value="HYDROXYACYL-THIOESTER DEHYDRATASE TYPE 2, MITOCHONDRIAL"/>
    <property type="match status" value="1"/>
</dbReference>
<dbReference type="InterPro" id="IPR029069">
    <property type="entry name" value="HotDog_dom_sf"/>
</dbReference>
<dbReference type="InterPro" id="IPR050965">
    <property type="entry name" value="UPF0336/Enoyl-CoA_hydratase"/>
</dbReference>
<evidence type="ECO:0000313" key="2">
    <source>
        <dbReference type="EMBL" id="AJZ76148.1"/>
    </source>
</evidence>
<dbReference type="RefSeq" id="WP_048186837.1">
    <property type="nucleotide sequence ID" value="NZ_CP011097.1"/>
</dbReference>
<evidence type="ECO:0000259" key="1">
    <source>
        <dbReference type="Pfam" id="PF01575"/>
    </source>
</evidence>
<dbReference type="STRING" id="1603555.SU86_006950"/>
<dbReference type="OrthoDB" id="51509at2157"/>
<sequence>MTDLLNELKFEEIEIGDSKKFTEKISKLSLDNFAMLSGDYNPLHMDDNYATNTKFKKRVCHGMLLASFFSKLVGMYLPGKNALYFSQTLNFQAPCYVGDTITVTGEVIDKSDSTRIITLKTLIHNQTGVCLVDGIAKIIVRQDQ</sequence>
<dbReference type="KEGG" id="tah:SU86_006950"/>
<dbReference type="SUPFAM" id="SSF54637">
    <property type="entry name" value="Thioesterase/thiol ester dehydrase-isomerase"/>
    <property type="match status" value="1"/>
</dbReference>